<gene>
    <name evidence="12" type="ORF">METZ01_LOCUS169241</name>
</gene>
<dbReference type="EMBL" id="UINC01031020">
    <property type="protein sequence ID" value="SVB16387.1"/>
    <property type="molecule type" value="Genomic_DNA"/>
</dbReference>
<evidence type="ECO:0008006" key="13">
    <source>
        <dbReference type="Google" id="ProtNLM"/>
    </source>
</evidence>
<dbReference type="GO" id="GO:0004518">
    <property type="term" value="F:nuclease activity"/>
    <property type="evidence" value="ECO:0007669"/>
    <property type="project" value="UniProtKB-KW"/>
</dbReference>
<feature type="region of interest" description="Disordered" evidence="11">
    <location>
        <begin position="47"/>
        <end position="106"/>
    </location>
</feature>
<protein>
    <recommendedName>
        <fullName evidence="13">Excinuclease ABC subunit A</fullName>
    </recommendedName>
</protein>
<evidence type="ECO:0000256" key="1">
    <source>
        <dbReference type="ARBA" id="ARBA00004496"/>
    </source>
</evidence>
<dbReference type="Gene3D" id="3.40.50.300">
    <property type="entry name" value="P-loop containing nucleotide triphosphate hydrolases"/>
    <property type="match status" value="1"/>
</dbReference>
<keyword evidence="7" id="KW-0067">ATP-binding</keyword>
<keyword evidence="2" id="KW-0963">Cytoplasm</keyword>
<accession>A0A382BT60</accession>
<keyword evidence="10" id="KW-0234">DNA repair</keyword>
<evidence type="ECO:0000256" key="6">
    <source>
        <dbReference type="ARBA" id="ARBA00022769"/>
    </source>
</evidence>
<dbReference type="GO" id="GO:0006281">
    <property type="term" value="P:DNA repair"/>
    <property type="evidence" value="ECO:0007669"/>
    <property type="project" value="UniProtKB-KW"/>
</dbReference>
<evidence type="ECO:0000256" key="5">
    <source>
        <dbReference type="ARBA" id="ARBA00022763"/>
    </source>
</evidence>
<dbReference type="PANTHER" id="PTHR43152:SF3">
    <property type="entry name" value="UVRABC SYSTEM PROTEIN A"/>
    <property type="match status" value="1"/>
</dbReference>
<evidence type="ECO:0000256" key="10">
    <source>
        <dbReference type="ARBA" id="ARBA00023204"/>
    </source>
</evidence>
<evidence type="ECO:0000256" key="3">
    <source>
        <dbReference type="ARBA" id="ARBA00022737"/>
    </source>
</evidence>
<keyword evidence="5" id="KW-0227">DNA damage</keyword>
<feature type="compositionally biased region" description="Basic residues" evidence="11">
    <location>
        <begin position="87"/>
        <end position="106"/>
    </location>
</feature>
<keyword evidence="6" id="KW-0228">DNA excision</keyword>
<evidence type="ECO:0000256" key="8">
    <source>
        <dbReference type="ARBA" id="ARBA00022881"/>
    </source>
</evidence>
<keyword evidence="4" id="KW-0547">Nucleotide-binding</keyword>
<evidence type="ECO:0000256" key="11">
    <source>
        <dbReference type="SAM" id="MobiDB-lite"/>
    </source>
</evidence>
<keyword evidence="3" id="KW-0677">Repeat</keyword>
<sequence length="106" mass="11658">ADWIIDLGPEAGEQGGNLVAEGTPEYVSSVKTSYTGQYLAKIQGIAPNSKAPGTTKPRKFKSSKKQTQDDFFSLPERPANSLNGASKSRKRSRRFRRRRRTAIASS</sequence>
<dbReference type="PANTHER" id="PTHR43152">
    <property type="entry name" value="UVRABC SYSTEM PROTEIN A"/>
    <property type="match status" value="1"/>
</dbReference>
<evidence type="ECO:0000256" key="9">
    <source>
        <dbReference type="ARBA" id="ARBA00023125"/>
    </source>
</evidence>
<proteinExistence type="predicted"/>
<dbReference type="GO" id="GO:0005524">
    <property type="term" value="F:ATP binding"/>
    <property type="evidence" value="ECO:0007669"/>
    <property type="project" value="UniProtKB-KW"/>
</dbReference>
<comment type="subcellular location">
    <subcellularLocation>
        <location evidence="1">Cytoplasm</location>
    </subcellularLocation>
</comment>
<dbReference type="GO" id="GO:0003677">
    <property type="term" value="F:DNA binding"/>
    <property type="evidence" value="ECO:0007669"/>
    <property type="project" value="UniProtKB-KW"/>
</dbReference>
<feature type="non-terminal residue" evidence="12">
    <location>
        <position position="1"/>
    </location>
</feature>
<name>A0A382BT60_9ZZZZ</name>
<dbReference type="InterPro" id="IPR027417">
    <property type="entry name" value="P-loop_NTPase"/>
</dbReference>
<organism evidence="12">
    <name type="scientific">marine metagenome</name>
    <dbReference type="NCBI Taxonomy" id="408172"/>
    <lineage>
        <taxon>unclassified sequences</taxon>
        <taxon>metagenomes</taxon>
        <taxon>ecological metagenomes</taxon>
    </lineage>
</organism>
<evidence type="ECO:0000256" key="2">
    <source>
        <dbReference type="ARBA" id="ARBA00022490"/>
    </source>
</evidence>
<dbReference type="AlphaFoldDB" id="A0A382BT60"/>
<keyword evidence="8" id="KW-0267">Excision nuclease</keyword>
<reference evidence="12" key="1">
    <citation type="submission" date="2018-05" db="EMBL/GenBank/DDBJ databases">
        <authorList>
            <person name="Lanie J.A."/>
            <person name="Ng W.-L."/>
            <person name="Kazmierczak K.M."/>
            <person name="Andrzejewski T.M."/>
            <person name="Davidsen T.M."/>
            <person name="Wayne K.J."/>
            <person name="Tettelin H."/>
            <person name="Glass J.I."/>
            <person name="Rusch D."/>
            <person name="Podicherti R."/>
            <person name="Tsui H.-C.T."/>
            <person name="Winkler M.E."/>
        </authorList>
    </citation>
    <scope>NUCLEOTIDE SEQUENCE</scope>
</reference>
<evidence type="ECO:0000313" key="12">
    <source>
        <dbReference type="EMBL" id="SVB16387.1"/>
    </source>
</evidence>
<evidence type="ECO:0000256" key="7">
    <source>
        <dbReference type="ARBA" id="ARBA00022840"/>
    </source>
</evidence>
<evidence type="ECO:0000256" key="4">
    <source>
        <dbReference type="ARBA" id="ARBA00022741"/>
    </source>
</evidence>
<keyword evidence="9" id="KW-0238">DNA-binding</keyword>
<dbReference type="GO" id="GO:0005737">
    <property type="term" value="C:cytoplasm"/>
    <property type="evidence" value="ECO:0007669"/>
    <property type="project" value="UniProtKB-SubCell"/>
</dbReference>